<dbReference type="InterPro" id="IPR016177">
    <property type="entry name" value="DNA-bd_dom_sf"/>
</dbReference>
<dbReference type="SMART" id="SM00380">
    <property type="entry name" value="AP2"/>
    <property type="match status" value="1"/>
</dbReference>
<keyword evidence="11" id="KW-1185">Reference proteome</keyword>
<dbReference type="Proteomes" id="UP000289738">
    <property type="component" value="Chromosome B05"/>
</dbReference>
<dbReference type="InterPro" id="IPR051032">
    <property type="entry name" value="AP2/ERF_TF_ERF_subfamily"/>
</dbReference>
<dbReference type="InterPro" id="IPR036955">
    <property type="entry name" value="AP2/ERF_dom_sf"/>
</dbReference>
<evidence type="ECO:0000256" key="7">
    <source>
        <dbReference type="ARBA" id="ARBA00024343"/>
    </source>
</evidence>
<dbReference type="EMBL" id="SDMP01000015">
    <property type="protein sequence ID" value="RYR10356.1"/>
    <property type="molecule type" value="Genomic_DNA"/>
</dbReference>
<dbReference type="PANTHER" id="PTHR31985:SF45">
    <property type="entry name" value="ETHYLENE-RESPONSIVE TRANSCRIPTION FACTOR ERF020"/>
    <property type="match status" value="1"/>
</dbReference>
<reference evidence="10 11" key="1">
    <citation type="submission" date="2019-01" db="EMBL/GenBank/DDBJ databases">
        <title>Sequencing of cultivated peanut Arachis hypogaea provides insights into genome evolution and oil improvement.</title>
        <authorList>
            <person name="Chen X."/>
        </authorList>
    </citation>
    <scope>NUCLEOTIDE SEQUENCE [LARGE SCALE GENOMIC DNA]</scope>
    <source>
        <strain evidence="11">cv. Fuhuasheng</strain>
        <tissue evidence="10">Leaves</tissue>
    </source>
</reference>
<comment type="subcellular location">
    <subcellularLocation>
        <location evidence="1">Nucleus</location>
    </subcellularLocation>
</comment>
<dbReference type="AlphaFoldDB" id="A0A444Z857"/>
<keyword evidence="3" id="KW-0238">DNA-binding</keyword>
<comment type="similarity">
    <text evidence="7">Belongs to the AP2/ERF transcription factor family. ERF subfamily.</text>
</comment>
<evidence type="ECO:0000256" key="6">
    <source>
        <dbReference type="ARBA" id="ARBA00023242"/>
    </source>
</evidence>
<organism evidence="10 11">
    <name type="scientific">Arachis hypogaea</name>
    <name type="common">Peanut</name>
    <dbReference type="NCBI Taxonomy" id="3818"/>
    <lineage>
        <taxon>Eukaryota</taxon>
        <taxon>Viridiplantae</taxon>
        <taxon>Streptophyta</taxon>
        <taxon>Embryophyta</taxon>
        <taxon>Tracheophyta</taxon>
        <taxon>Spermatophyta</taxon>
        <taxon>Magnoliopsida</taxon>
        <taxon>eudicotyledons</taxon>
        <taxon>Gunneridae</taxon>
        <taxon>Pentapetalae</taxon>
        <taxon>rosids</taxon>
        <taxon>fabids</taxon>
        <taxon>Fabales</taxon>
        <taxon>Fabaceae</taxon>
        <taxon>Papilionoideae</taxon>
        <taxon>50 kb inversion clade</taxon>
        <taxon>dalbergioids sensu lato</taxon>
        <taxon>Dalbergieae</taxon>
        <taxon>Pterocarpus clade</taxon>
        <taxon>Arachis</taxon>
    </lineage>
</organism>
<dbReference type="SUPFAM" id="SSF54171">
    <property type="entry name" value="DNA-binding domain"/>
    <property type="match status" value="1"/>
</dbReference>
<dbReference type="PRINTS" id="PR00367">
    <property type="entry name" value="ETHRSPELEMNT"/>
</dbReference>
<evidence type="ECO:0000313" key="10">
    <source>
        <dbReference type="EMBL" id="RYR10356.1"/>
    </source>
</evidence>
<gene>
    <name evidence="10" type="ORF">Ahy_B05g078822</name>
</gene>
<dbReference type="PROSITE" id="PS51032">
    <property type="entry name" value="AP2_ERF"/>
    <property type="match status" value="1"/>
</dbReference>
<evidence type="ECO:0000256" key="3">
    <source>
        <dbReference type="ARBA" id="ARBA00023125"/>
    </source>
</evidence>
<dbReference type="CDD" id="cd00018">
    <property type="entry name" value="AP2"/>
    <property type="match status" value="1"/>
</dbReference>
<proteinExistence type="inferred from homology"/>
<feature type="region of interest" description="Disordered" evidence="8">
    <location>
        <begin position="172"/>
        <end position="208"/>
    </location>
</feature>
<comment type="caution">
    <text evidence="10">The sequence shown here is derived from an EMBL/GenBank/DDBJ whole genome shotgun (WGS) entry which is preliminary data.</text>
</comment>
<evidence type="ECO:0000256" key="2">
    <source>
        <dbReference type="ARBA" id="ARBA00023015"/>
    </source>
</evidence>
<dbReference type="GO" id="GO:0005634">
    <property type="term" value="C:nucleus"/>
    <property type="evidence" value="ECO:0007669"/>
    <property type="project" value="UniProtKB-SubCell"/>
</dbReference>
<feature type="domain" description="AP2/ERF" evidence="9">
    <location>
        <begin position="24"/>
        <end position="83"/>
    </location>
</feature>
<keyword evidence="4" id="KW-0010">Activator</keyword>
<feature type="region of interest" description="Disordered" evidence="8">
    <location>
        <begin position="1"/>
        <end position="28"/>
    </location>
</feature>
<evidence type="ECO:0000313" key="11">
    <source>
        <dbReference type="Proteomes" id="UP000289738"/>
    </source>
</evidence>
<dbReference type="GO" id="GO:0003677">
    <property type="term" value="F:DNA binding"/>
    <property type="evidence" value="ECO:0007669"/>
    <property type="project" value="UniProtKB-KW"/>
</dbReference>
<dbReference type="Gramene" id="arahy.Tifrunner.gnm2.ann2.Ah15g140800.1">
    <property type="protein sequence ID" value="arahy.Tifrunner.gnm2.ann2.Ah15g140800.1-CDS-1"/>
    <property type="gene ID" value="arahy.Tifrunner.gnm2.ann2.Ah15g140800"/>
</dbReference>
<dbReference type="InterPro" id="IPR001471">
    <property type="entry name" value="AP2/ERF_dom"/>
</dbReference>
<dbReference type="SMR" id="A0A444Z857"/>
<dbReference type="GO" id="GO:0003700">
    <property type="term" value="F:DNA-binding transcription factor activity"/>
    <property type="evidence" value="ECO:0007669"/>
    <property type="project" value="InterPro"/>
</dbReference>
<dbReference type="OrthoDB" id="1849108at2759"/>
<keyword evidence="2" id="KW-0805">Transcription regulation</keyword>
<protein>
    <recommendedName>
        <fullName evidence="9">AP2/ERF domain-containing protein</fullName>
    </recommendedName>
</protein>
<accession>A0A444Z857</accession>
<evidence type="ECO:0000256" key="8">
    <source>
        <dbReference type="SAM" id="MobiDB-lite"/>
    </source>
</evidence>
<evidence type="ECO:0000256" key="1">
    <source>
        <dbReference type="ARBA" id="ARBA00004123"/>
    </source>
</evidence>
<evidence type="ECO:0000256" key="5">
    <source>
        <dbReference type="ARBA" id="ARBA00023163"/>
    </source>
</evidence>
<evidence type="ECO:0000259" key="9">
    <source>
        <dbReference type="PROSITE" id="PS51032"/>
    </source>
</evidence>
<keyword evidence="6" id="KW-0539">Nucleus</keyword>
<keyword evidence="5" id="KW-0804">Transcription</keyword>
<dbReference type="PANTHER" id="PTHR31985">
    <property type="entry name" value="ETHYLENE-RESPONSIVE TRANSCRIPTION FACTOR ERF042-RELATED"/>
    <property type="match status" value="1"/>
</dbReference>
<dbReference type="Gene3D" id="3.30.730.10">
    <property type="entry name" value="AP2/ERF domain"/>
    <property type="match status" value="1"/>
</dbReference>
<sequence length="208" mass="22602">MSRSSWLHVNNSASSSSTTNNNKKLKGVRRRKWGKWVSEIRVPGTQERLWLGTYATPEAAAVAHDVAVYCLKKPSSLEKLNFPDTLSSYHHCLQQREDLSPRSVQKVASDVAMDVDARNINGRSTTLTTTTSTVAVTETSSGSYCSDVLPETGAGMNSYDVGFGGDSWWQGLGDGNGETTFQESSSEDHHHGGGQGDQPLSISVEDYL</sequence>
<name>A0A444Z857_ARAHY</name>
<dbReference type="STRING" id="3818.A0A444Z857"/>
<evidence type="ECO:0000256" key="4">
    <source>
        <dbReference type="ARBA" id="ARBA00023159"/>
    </source>
</evidence>
<feature type="compositionally biased region" description="Low complexity" evidence="8">
    <location>
        <begin position="10"/>
        <end position="22"/>
    </location>
</feature>
<dbReference type="Pfam" id="PF00847">
    <property type="entry name" value="AP2"/>
    <property type="match status" value="1"/>
</dbReference>